<dbReference type="Pfam" id="PF00170">
    <property type="entry name" value="bZIP_1"/>
    <property type="match status" value="1"/>
</dbReference>
<evidence type="ECO:0000256" key="1">
    <source>
        <dbReference type="SAM" id="Coils"/>
    </source>
</evidence>
<organism evidence="4 5">
    <name type="scientific">Phyllosticta citrichinensis</name>
    <dbReference type="NCBI Taxonomy" id="1130410"/>
    <lineage>
        <taxon>Eukaryota</taxon>
        <taxon>Fungi</taxon>
        <taxon>Dikarya</taxon>
        <taxon>Ascomycota</taxon>
        <taxon>Pezizomycotina</taxon>
        <taxon>Dothideomycetes</taxon>
        <taxon>Dothideomycetes incertae sedis</taxon>
        <taxon>Botryosphaeriales</taxon>
        <taxon>Phyllostictaceae</taxon>
        <taxon>Phyllosticta</taxon>
    </lineage>
</organism>
<evidence type="ECO:0000313" key="4">
    <source>
        <dbReference type="EMBL" id="KAK8166904.1"/>
    </source>
</evidence>
<feature type="region of interest" description="Disordered" evidence="2">
    <location>
        <begin position="1"/>
        <end position="103"/>
    </location>
</feature>
<feature type="non-terminal residue" evidence="4">
    <location>
        <position position="1"/>
    </location>
</feature>
<feature type="compositionally biased region" description="Polar residues" evidence="2">
    <location>
        <begin position="37"/>
        <end position="47"/>
    </location>
</feature>
<dbReference type="PROSITE" id="PS00036">
    <property type="entry name" value="BZIP_BASIC"/>
    <property type="match status" value="1"/>
</dbReference>
<accession>A0ABR1XUC0</accession>
<evidence type="ECO:0000313" key="5">
    <source>
        <dbReference type="Proteomes" id="UP001456524"/>
    </source>
</evidence>
<proteinExistence type="predicted"/>
<keyword evidence="5" id="KW-1185">Reference proteome</keyword>
<dbReference type="Proteomes" id="UP001456524">
    <property type="component" value="Unassembled WGS sequence"/>
</dbReference>
<feature type="coiled-coil region" evidence="1">
    <location>
        <begin position="374"/>
        <end position="401"/>
    </location>
</feature>
<evidence type="ECO:0000256" key="2">
    <source>
        <dbReference type="SAM" id="MobiDB-lite"/>
    </source>
</evidence>
<dbReference type="Gene3D" id="3.30.160.60">
    <property type="entry name" value="Classic Zinc Finger"/>
    <property type="match status" value="1"/>
</dbReference>
<dbReference type="CDD" id="cd12193">
    <property type="entry name" value="bZIP_GCN4"/>
    <property type="match status" value="1"/>
</dbReference>
<feature type="compositionally biased region" description="Polar residues" evidence="2">
    <location>
        <begin position="7"/>
        <end position="16"/>
    </location>
</feature>
<dbReference type="InterPro" id="IPR004827">
    <property type="entry name" value="bZIP"/>
</dbReference>
<name>A0ABR1XUC0_9PEZI</name>
<evidence type="ECO:0000259" key="3">
    <source>
        <dbReference type="PROSITE" id="PS00036"/>
    </source>
</evidence>
<keyword evidence="1" id="KW-0175">Coiled coil</keyword>
<feature type="domain" description="BZIP" evidence="3">
    <location>
        <begin position="362"/>
        <end position="376"/>
    </location>
</feature>
<protein>
    <recommendedName>
        <fullName evidence="3">BZIP domain-containing protein</fullName>
    </recommendedName>
</protein>
<gene>
    <name evidence="4" type="ORF">IWX90DRAFT_385967</name>
</gene>
<feature type="region of interest" description="Disordered" evidence="2">
    <location>
        <begin position="317"/>
        <end position="356"/>
    </location>
</feature>
<dbReference type="EMBL" id="JBBWUH010000005">
    <property type="protein sequence ID" value="KAK8166904.1"/>
    <property type="molecule type" value="Genomic_DNA"/>
</dbReference>
<reference evidence="4 5" key="1">
    <citation type="journal article" date="2022" name="G3 (Bethesda)">
        <title>Enemy or ally: a genomic approach to elucidate the lifestyle of Phyllosticta citrichinaensis.</title>
        <authorList>
            <person name="Buijs V.A."/>
            <person name="Groenewald J.Z."/>
            <person name="Haridas S."/>
            <person name="LaButti K.M."/>
            <person name="Lipzen A."/>
            <person name="Martin F.M."/>
            <person name="Barry K."/>
            <person name="Grigoriev I.V."/>
            <person name="Crous P.W."/>
            <person name="Seidl M.F."/>
        </authorList>
    </citation>
    <scope>NUCLEOTIDE SEQUENCE [LARGE SCALE GENOMIC DNA]</scope>
    <source>
        <strain evidence="4 5">CBS 129764</strain>
    </source>
</reference>
<dbReference type="InterPro" id="IPR046347">
    <property type="entry name" value="bZIP_sf"/>
</dbReference>
<feature type="region of interest" description="Disordered" evidence="2">
    <location>
        <begin position="117"/>
        <end position="144"/>
    </location>
</feature>
<feature type="compositionally biased region" description="Polar residues" evidence="2">
    <location>
        <begin position="57"/>
        <end position="66"/>
    </location>
</feature>
<comment type="caution">
    <text evidence="4">The sequence shown here is derived from an EMBL/GenBank/DDBJ whole genome shotgun (WGS) entry which is preliminary data.</text>
</comment>
<sequence length="410" mass="44780">PSVVFSPLSQTPSGPVNSPALRSFSSFRPPTIKPHESSTTASHQQQWLPPPAPSALRQPTQQQPQPNFRLPQEDFQLFEQSTPATQPRRPSAHPQPPTFNRDHFYANSAPASTIGFRRHPSSNRSLPQVPLFSSTTGNISRKPVTTNTMVSGNSLRLPLSMSVSHPIPDNGINVAFAGEGDSSNLGNMPLDSFDWTAFDNANYPVNAPMSASIGTATTVSPKDIFNDPLSSAPPSTAFTNLTSPSINESPYLDSYDTSPLFQQDADMSSTSTWYSLFPSDDKTACDPAPADNIPALEEQTCATPLESPQPLVMDTYRRKSESKSNSPAMPHSSVSGVVKSRRRKGPLPPITVQDPSDKVAIKRARNTLAARESRARKYEHVQTLEKRIAEIESERDEWKKIALSLGYTPS</sequence>
<dbReference type="SUPFAM" id="SSF57959">
    <property type="entry name" value="Leucine zipper domain"/>
    <property type="match status" value="1"/>
</dbReference>
<feature type="compositionally biased region" description="Polar residues" evidence="2">
    <location>
        <begin position="122"/>
        <end position="144"/>
    </location>
</feature>